<dbReference type="AlphaFoldDB" id="A0AAW1TLT1"/>
<sequence>YDKELIRDIGDNTDLMEAIKQVADTISTRIYKSIERINLRIQSMHDEMTIIKEDNKEPKEKVNELEQDAKLESLRFHGIQEGGKEDLKTVVGNIVTSKLEVEHVIIRDCYPIEKNSES</sequence>
<comment type="caution">
    <text evidence="1">The sequence shown here is derived from an EMBL/GenBank/DDBJ whole genome shotgun (WGS) entry which is preliminary data.</text>
</comment>
<keyword evidence="2" id="KW-1185">Reference proteome</keyword>
<feature type="non-terminal residue" evidence="1">
    <location>
        <position position="1"/>
    </location>
</feature>
<evidence type="ECO:0000313" key="2">
    <source>
        <dbReference type="Proteomes" id="UP001431783"/>
    </source>
</evidence>
<reference evidence="1 2" key="1">
    <citation type="submission" date="2023-03" db="EMBL/GenBank/DDBJ databases">
        <title>Genome insight into feeding habits of ladybird beetles.</title>
        <authorList>
            <person name="Li H.-S."/>
            <person name="Huang Y.-H."/>
            <person name="Pang H."/>
        </authorList>
    </citation>
    <scope>NUCLEOTIDE SEQUENCE [LARGE SCALE GENOMIC DNA]</scope>
    <source>
        <strain evidence="1">SYSU_2023b</strain>
        <tissue evidence="1">Whole body</tissue>
    </source>
</reference>
<dbReference type="EMBL" id="JARQZJ010000007">
    <property type="protein sequence ID" value="KAK9871684.1"/>
    <property type="molecule type" value="Genomic_DNA"/>
</dbReference>
<proteinExistence type="predicted"/>
<dbReference type="Proteomes" id="UP001431783">
    <property type="component" value="Unassembled WGS sequence"/>
</dbReference>
<evidence type="ECO:0000313" key="1">
    <source>
        <dbReference type="EMBL" id="KAK9871684.1"/>
    </source>
</evidence>
<organism evidence="1 2">
    <name type="scientific">Henosepilachna vigintioctopunctata</name>
    <dbReference type="NCBI Taxonomy" id="420089"/>
    <lineage>
        <taxon>Eukaryota</taxon>
        <taxon>Metazoa</taxon>
        <taxon>Ecdysozoa</taxon>
        <taxon>Arthropoda</taxon>
        <taxon>Hexapoda</taxon>
        <taxon>Insecta</taxon>
        <taxon>Pterygota</taxon>
        <taxon>Neoptera</taxon>
        <taxon>Endopterygota</taxon>
        <taxon>Coleoptera</taxon>
        <taxon>Polyphaga</taxon>
        <taxon>Cucujiformia</taxon>
        <taxon>Coccinelloidea</taxon>
        <taxon>Coccinellidae</taxon>
        <taxon>Epilachninae</taxon>
        <taxon>Epilachnini</taxon>
        <taxon>Henosepilachna</taxon>
    </lineage>
</organism>
<accession>A0AAW1TLT1</accession>
<name>A0AAW1TLT1_9CUCU</name>
<gene>
    <name evidence="1" type="ORF">WA026_014133</name>
</gene>
<protein>
    <submittedName>
        <fullName evidence="1">Uncharacterized protein</fullName>
    </submittedName>
</protein>